<dbReference type="InterPro" id="IPR002048">
    <property type="entry name" value="EF_hand_dom"/>
</dbReference>
<dbReference type="PRINTS" id="PR00450">
    <property type="entry name" value="RECOVERIN"/>
</dbReference>
<evidence type="ECO:0000256" key="1">
    <source>
        <dbReference type="ARBA" id="ARBA00006049"/>
    </source>
</evidence>
<gene>
    <name evidence="8" type="ORF">M0811_01185</name>
</gene>
<feature type="domain" description="EF-hand" evidence="7">
    <location>
        <begin position="142"/>
        <end position="177"/>
    </location>
</feature>
<dbReference type="Pfam" id="PF00036">
    <property type="entry name" value="EF-hand_1"/>
    <property type="match status" value="1"/>
</dbReference>
<keyword evidence="2" id="KW-0519">Myristate</keyword>
<evidence type="ECO:0000256" key="4">
    <source>
        <dbReference type="ARBA" id="ARBA00022737"/>
    </source>
</evidence>
<dbReference type="OMA" id="EYVFNVF"/>
<dbReference type="SMART" id="SM00054">
    <property type="entry name" value="EFh"/>
    <property type="match status" value="3"/>
</dbReference>
<dbReference type="EMBL" id="JAPDFW010000070">
    <property type="protein sequence ID" value="KAJ5074554.1"/>
    <property type="molecule type" value="Genomic_DNA"/>
</dbReference>
<dbReference type="Proteomes" id="UP001149090">
    <property type="component" value="Unassembled WGS sequence"/>
</dbReference>
<evidence type="ECO:0000256" key="3">
    <source>
        <dbReference type="ARBA" id="ARBA00022723"/>
    </source>
</evidence>
<dbReference type="PANTHER" id="PTHR23055:SF178">
    <property type="entry name" value="NEUROCALCIN HOMOLOG"/>
    <property type="match status" value="1"/>
</dbReference>
<protein>
    <submittedName>
        <fullName evidence="8">Calcium binding protein</fullName>
    </submittedName>
</protein>
<name>A0A9Q0LLF2_ANAIG</name>
<comment type="similarity">
    <text evidence="1">Belongs to the recoverin family.</text>
</comment>
<keyword evidence="4" id="KW-0677">Repeat</keyword>
<dbReference type="InterPro" id="IPR011992">
    <property type="entry name" value="EF-hand-dom_pair"/>
</dbReference>
<dbReference type="GO" id="GO:0005509">
    <property type="term" value="F:calcium ion binding"/>
    <property type="evidence" value="ECO:0007669"/>
    <property type="project" value="InterPro"/>
</dbReference>
<dbReference type="SUPFAM" id="SSF47473">
    <property type="entry name" value="EF-hand"/>
    <property type="match status" value="1"/>
</dbReference>
<dbReference type="InterPro" id="IPR018247">
    <property type="entry name" value="EF_Hand_1_Ca_BS"/>
</dbReference>
<dbReference type="InterPro" id="IPR028846">
    <property type="entry name" value="Recoverin"/>
</dbReference>
<comment type="caution">
    <text evidence="8">The sequence shown here is derived from an EMBL/GenBank/DDBJ whole genome shotgun (WGS) entry which is preliminary data.</text>
</comment>
<dbReference type="CDD" id="cd00051">
    <property type="entry name" value="EFh"/>
    <property type="match status" value="2"/>
</dbReference>
<dbReference type="Pfam" id="PF13499">
    <property type="entry name" value="EF-hand_7"/>
    <property type="match status" value="1"/>
</dbReference>
<dbReference type="PROSITE" id="PS50222">
    <property type="entry name" value="EF_HAND_2"/>
    <property type="match status" value="3"/>
</dbReference>
<reference evidence="8" key="1">
    <citation type="submission" date="2022-10" db="EMBL/GenBank/DDBJ databases">
        <title>Novel sulphate-reducing endosymbionts in the free-living metamonad Anaeramoeba.</title>
        <authorList>
            <person name="Jerlstrom-Hultqvist J."/>
            <person name="Cepicka I."/>
            <person name="Gallot-Lavallee L."/>
            <person name="Salas-Leiva D."/>
            <person name="Curtis B.A."/>
            <person name="Zahonova K."/>
            <person name="Pipaliya S."/>
            <person name="Dacks J."/>
            <person name="Roger A.J."/>
        </authorList>
    </citation>
    <scope>NUCLEOTIDE SEQUENCE</scope>
    <source>
        <strain evidence="8">BMAN</strain>
    </source>
</reference>
<feature type="domain" description="EF-hand" evidence="7">
    <location>
        <begin position="67"/>
        <end position="94"/>
    </location>
</feature>
<feature type="domain" description="EF-hand" evidence="7">
    <location>
        <begin position="95"/>
        <end position="130"/>
    </location>
</feature>
<dbReference type="OrthoDB" id="191686at2759"/>
<keyword evidence="9" id="KW-1185">Reference proteome</keyword>
<keyword evidence="3" id="KW-0479">Metal-binding</keyword>
<evidence type="ECO:0000313" key="8">
    <source>
        <dbReference type="EMBL" id="KAJ5074554.1"/>
    </source>
</evidence>
<accession>A0A9Q0LLF2</accession>
<proteinExistence type="inferred from homology"/>
<dbReference type="Gene3D" id="1.10.238.10">
    <property type="entry name" value="EF-hand"/>
    <property type="match status" value="1"/>
</dbReference>
<dbReference type="PROSITE" id="PS00018">
    <property type="entry name" value="EF_HAND_1"/>
    <property type="match status" value="3"/>
</dbReference>
<organism evidence="8 9">
    <name type="scientific">Anaeramoeba ignava</name>
    <name type="common">Anaerobic marine amoeba</name>
    <dbReference type="NCBI Taxonomy" id="1746090"/>
    <lineage>
        <taxon>Eukaryota</taxon>
        <taxon>Metamonada</taxon>
        <taxon>Anaeramoebidae</taxon>
        <taxon>Anaeramoeba</taxon>
    </lineage>
</organism>
<evidence type="ECO:0000256" key="5">
    <source>
        <dbReference type="ARBA" id="ARBA00022837"/>
    </source>
</evidence>
<dbReference type="AlphaFoldDB" id="A0A9Q0LLF2"/>
<evidence type="ECO:0000313" key="9">
    <source>
        <dbReference type="Proteomes" id="UP001149090"/>
    </source>
</evidence>
<keyword evidence="5" id="KW-0106">Calcium</keyword>
<evidence type="ECO:0000256" key="6">
    <source>
        <dbReference type="ARBA" id="ARBA00023288"/>
    </source>
</evidence>
<evidence type="ECO:0000259" key="7">
    <source>
        <dbReference type="PROSITE" id="PS50222"/>
    </source>
</evidence>
<keyword evidence="6" id="KW-0449">Lipoprotein</keyword>
<sequence length="191" mass="21823">MGNSKKKGLSKQELDHLRKSTHFNHQELLLLYSQFLKENPSGIIQKSQFKTISKQLGIEDPFVGELLFKNFDENGDGEISFSELITAMSITSRGSTDEKLEFLFNIYDLDGNGFIERDEIHQIFKSLHNISIQDNELNDEKALISYVDQAFDEADQDKDGALSLDEFKSKAKSDPKFLKSLNPFTSETEFK</sequence>
<evidence type="ECO:0000256" key="2">
    <source>
        <dbReference type="ARBA" id="ARBA00022707"/>
    </source>
</evidence>
<dbReference type="PANTHER" id="PTHR23055">
    <property type="entry name" value="CALCIUM BINDING PROTEINS"/>
    <property type="match status" value="1"/>
</dbReference>